<evidence type="ECO:0000313" key="3">
    <source>
        <dbReference type="Proteomes" id="UP001220256"/>
    </source>
</evidence>
<dbReference type="EMBL" id="JAPVEB010000004">
    <property type="protein sequence ID" value="KAJ5264957.1"/>
    <property type="molecule type" value="Genomic_DNA"/>
</dbReference>
<dbReference type="Proteomes" id="UP001220256">
    <property type="component" value="Unassembled WGS sequence"/>
</dbReference>
<keyword evidence="3" id="KW-1185">Reference proteome</keyword>
<name>A0ABQ8WE85_PENCH</name>
<feature type="region of interest" description="Disordered" evidence="1">
    <location>
        <begin position="18"/>
        <end position="88"/>
    </location>
</feature>
<gene>
    <name evidence="2" type="ORF">N7505_007750</name>
</gene>
<protein>
    <submittedName>
        <fullName evidence="2">Uncharacterized protein</fullName>
    </submittedName>
</protein>
<evidence type="ECO:0000313" key="2">
    <source>
        <dbReference type="EMBL" id="KAJ5264957.1"/>
    </source>
</evidence>
<accession>A0ABQ8WE85</accession>
<evidence type="ECO:0000256" key="1">
    <source>
        <dbReference type="SAM" id="MobiDB-lite"/>
    </source>
</evidence>
<feature type="compositionally biased region" description="Polar residues" evidence="1">
    <location>
        <begin position="62"/>
        <end position="88"/>
    </location>
</feature>
<organism evidence="2 3">
    <name type="scientific">Penicillium chrysogenum</name>
    <name type="common">Penicillium notatum</name>
    <dbReference type="NCBI Taxonomy" id="5076"/>
    <lineage>
        <taxon>Eukaryota</taxon>
        <taxon>Fungi</taxon>
        <taxon>Dikarya</taxon>
        <taxon>Ascomycota</taxon>
        <taxon>Pezizomycotina</taxon>
        <taxon>Eurotiomycetes</taxon>
        <taxon>Eurotiomycetidae</taxon>
        <taxon>Eurotiales</taxon>
        <taxon>Aspergillaceae</taxon>
        <taxon>Penicillium</taxon>
        <taxon>Penicillium chrysogenum species complex</taxon>
    </lineage>
</organism>
<comment type="caution">
    <text evidence="2">The sequence shown here is derived from an EMBL/GenBank/DDBJ whole genome shotgun (WGS) entry which is preliminary data.</text>
</comment>
<reference evidence="2 3" key="1">
    <citation type="journal article" date="2023" name="IMA Fungus">
        <title>Comparative genomic study of the Penicillium genus elucidates a diverse pangenome and 15 lateral gene transfer events.</title>
        <authorList>
            <person name="Petersen C."/>
            <person name="Sorensen T."/>
            <person name="Nielsen M.R."/>
            <person name="Sondergaard T.E."/>
            <person name="Sorensen J.L."/>
            <person name="Fitzpatrick D.A."/>
            <person name="Frisvad J.C."/>
            <person name="Nielsen K.L."/>
        </authorList>
    </citation>
    <scope>NUCLEOTIDE SEQUENCE [LARGE SCALE GENOMIC DNA]</scope>
    <source>
        <strain evidence="2 3">IBT 3361</strain>
    </source>
</reference>
<sequence length="182" mass="19352">MLDSNTSVTESKTQLAAYCPGLGPRPQIPSLSQSSSRMLFDAGDSSSGGSRTPALLIDSPAYYSQSTCTPESRHQASTGPSEAQASTQTTNGYSFLNSTSAASDVFPVLPHDPKGNIATQFSSKTVAHPYNHRDIDFNRQPCRGQTPAELFSVSKPNMMSLALPVYRTNAGIMDVTASVSQL</sequence>
<proteinExistence type="predicted"/>